<accession>A0A0B7N545</accession>
<dbReference type="EMBL" id="LN724412">
    <property type="protein sequence ID" value="CEP10553.1"/>
    <property type="molecule type" value="Genomic_DNA"/>
</dbReference>
<name>A0A0B7N545_9FUNG</name>
<evidence type="ECO:0000313" key="3">
    <source>
        <dbReference type="Proteomes" id="UP000054107"/>
    </source>
</evidence>
<evidence type="ECO:0000313" key="2">
    <source>
        <dbReference type="EMBL" id="CEP10553.1"/>
    </source>
</evidence>
<protein>
    <submittedName>
        <fullName evidence="2">Uncharacterized protein</fullName>
    </submittedName>
</protein>
<dbReference type="AlphaFoldDB" id="A0A0B7N545"/>
<reference evidence="2 3" key="1">
    <citation type="submission" date="2014-09" db="EMBL/GenBank/DDBJ databases">
        <authorList>
            <person name="Ellenberger Sabrina"/>
        </authorList>
    </citation>
    <scope>NUCLEOTIDE SEQUENCE [LARGE SCALE GENOMIC DNA]</scope>
    <source>
        <strain evidence="2 3">CBS 412.66</strain>
    </source>
</reference>
<gene>
    <name evidence="2" type="primary">PARPA_04269.1 scaffold 12477</name>
</gene>
<feature type="region of interest" description="Disordered" evidence="1">
    <location>
        <begin position="21"/>
        <end position="68"/>
    </location>
</feature>
<evidence type="ECO:0000256" key="1">
    <source>
        <dbReference type="SAM" id="MobiDB-lite"/>
    </source>
</evidence>
<keyword evidence="3" id="KW-1185">Reference proteome</keyword>
<sequence length="68" mass="7625">MLDMNDILANNRLGLKTMDGFDPVFTTTDSQHEHSSSEQSSSIERMHTLLNEESSNTADPDSFHLIKS</sequence>
<proteinExistence type="predicted"/>
<organism evidence="2 3">
    <name type="scientific">Parasitella parasitica</name>
    <dbReference type="NCBI Taxonomy" id="35722"/>
    <lineage>
        <taxon>Eukaryota</taxon>
        <taxon>Fungi</taxon>
        <taxon>Fungi incertae sedis</taxon>
        <taxon>Mucoromycota</taxon>
        <taxon>Mucoromycotina</taxon>
        <taxon>Mucoromycetes</taxon>
        <taxon>Mucorales</taxon>
        <taxon>Mucorineae</taxon>
        <taxon>Mucoraceae</taxon>
        <taxon>Parasitella</taxon>
    </lineage>
</organism>
<dbReference type="Proteomes" id="UP000054107">
    <property type="component" value="Unassembled WGS sequence"/>
</dbReference>